<organism evidence="2 3">
    <name type="scientific">Zophobas morio</name>
    <dbReference type="NCBI Taxonomy" id="2755281"/>
    <lineage>
        <taxon>Eukaryota</taxon>
        <taxon>Metazoa</taxon>
        <taxon>Ecdysozoa</taxon>
        <taxon>Arthropoda</taxon>
        <taxon>Hexapoda</taxon>
        <taxon>Insecta</taxon>
        <taxon>Pterygota</taxon>
        <taxon>Neoptera</taxon>
        <taxon>Endopterygota</taxon>
        <taxon>Coleoptera</taxon>
        <taxon>Polyphaga</taxon>
        <taxon>Cucujiformia</taxon>
        <taxon>Tenebrionidae</taxon>
        <taxon>Zophobas</taxon>
    </lineage>
</organism>
<dbReference type="AlphaFoldDB" id="A0AA38I6X5"/>
<dbReference type="Proteomes" id="UP001168821">
    <property type="component" value="Unassembled WGS sequence"/>
</dbReference>
<accession>A0AA38I6X5</accession>
<comment type="caution">
    <text evidence="2">The sequence shown here is derived from an EMBL/GenBank/DDBJ whole genome shotgun (WGS) entry which is preliminary data.</text>
</comment>
<gene>
    <name evidence="2" type="ORF">Zmor_021888</name>
</gene>
<keyword evidence="3" id="KW-1185">Reference proteome</keyword>
<reference evidence="2" key="1">
    <citation type="journal article" date="2023" name="G3 (Bethesda)">
        <title>Whole genome assemblies of Zophobas morio and Tenebrio molitor.</title>
        <authorList>
            <person name="Kaur S."/>
            <person name="Stinson S.A."/>
            <person name="diCenzo G.C."/>
        </authorList>
    </citation>
    <scope>NUCLEOTIDE SEQUENCE</scope>
    <source>
        <strain evidence="2">QUZm001</strain>
    </source>
</reference>
<proteinExistence type="predicted"/>
<feature type="compositionally biased region" description="Low complexity" evidence="1">
    <location>
        <begin position="89"/>
        <end position="101"/>
    </location>
</feature>
<feature type="region of interest" description="Disordered" evidence="1">
    <location>
        <begin position="87"/>
        <end position="107"/>
    </location>
</feature>
<dbReference type="EMBL" id="JALNTZ010000006">
    <property type="protein sequence ID" value="KAJ3650185.1"/>
    <property type="molecule type" value="Genomic_DNA"/>
</dbReference>
<evidence type="ECO:0000313" key="3">
    <source>
        <dbReference type="Proteomes" id="UP001168821"/>
    </source>
</evidence>
<evidence type="ECO:0000256" key="1">
    <source>
        <dbReference type="SAM" id="MobiDB-lite"/>
    </source>
</evidence>
<evidence type="ECO:0000313" key="2">
    <source>
        <dbReference type="EMBL" id="KAJ3650185.1"/>
    </source>
</evidence>
<sequence>MKSARYLPKARSLEHRCHAEPRQSRNWFSHKSLTGGNAPVRRTRGVSVKMSWKRCSLVSGLNTRWIAYKTASWVVHARNTTVCYQLNKSASSPAGSAPRRPAQMDLE</sequence>
<protein>
    <submittedName>
        <fullName evidence="2">Uncharacterized protein</fullName>
    </submittedName>
</protein>
<name>A0AA38I6X5_9CUCU</name>